<evidence type="ECO:0000313" key="2">
    <source>
        <dbReference type="EMBL" id="CAA9567329.1"/>
    </source>
</evidence>
<keyword evidence="2" id="KW-0687">Ribonucleoprotein</keyword>
<feature type="non-terminal residue" evidence="2">
    <location>
        <position position="1"/>
    </location>
</feature>
<dbReference type="GO" id="GO:0005840">
    <property type="term" value="C:ribosome"/>
    <property type="evidence" value="ECO:0007669"/>
    <property type="project" value="UniProtKB-KW"/>
</dbReference>
<proteinExistence type="predicted"/>
<gene>
    <name evidence="2" type="ORF">AVDCRST_MAG49-3252</name>
</gene>
<feature type="compositionally biased region" description="Basic residues" evidence="1">
    <location>
        <begin position="119"/>
        <end position="132"/>
    </location>
</feature>
<feature type="compositionally biased region" description="Basic and acidic residues" evidence="1">
    <location>
        <begin position="1"/>
        <end position="20"/>
    </location>
</feature>
<protein>
    <submittedName>
        <fullName evidence="2">SSU ribosomal protein S8p (S15Ae)</fullName>
    </submittedName>
</protein>
<name>A0A6J4V264_9BACT</name>
<dbReference type="AlphaFoldDB" id="A0A6J4V264"/>
<sequence>ERQRPDQRHADADPQRRDGAEAGDDDALDQDPGRDRPDPEGRGLHWRLPGHRAGAPEQADRGAALWSRQAPLDPRDQAGEQAGPSRLREQGPPAAGAEWPRDRRRDHPAGGDDRLRGAQARHRRRGALHRLV</sequence>
<feature type="compositionally biased region" description="Basic and acidic residues" evidence="1">
    <location>
        <begin position="31"/>
        <end position="43"/>
    </location>
</feature>
<organism evidence="2">
    <name type="scientific">uncultured Thermomicrobiales bacterium</name>
    <dbReference type="NCBI Taxonomy" id="1645740"/>
    <lineage>
        <taxon>Bacteria</taxon>
        <taxon>Pseudomonadati</taxon>
        <taxon>Thermomicrobiota</taxon>
        <taxon>Thermomicrobia</taxon>
        <taxon>Thermomicrobiales</taxon>
        <taxon>environmental samples</taxon>
    </lineage>
</organism>
<feature type="region of interest" description="Disordered" evidence="1">
    <location>
        <begin position="1"/>
        <end position="132"/>
    </location>
</feature>
<feature type="compositionally biased region" description="Basic and acidic residues" evidence="1">
    <location>
        <begin position="99"/>
        <end position="116"/>
    </location>
</feature>
<reference evidence="2" key="1">
    <citation type="submission" date="2020-02" db="EMBL/GenBank/DDBJ databases">
        <authorList>
            <person name="Meier V. D."/>
        </authorList>
    </citation>
    <scope>NUCLEOTIDE SEQUENCE</scope>
    <source>
        <strain evidence="2">AVDCRST_MAG49</strain>
    </source>
</reference>
<dbReference type="EMBL" id="CADCWG010000214">
    <property type="protein sequence ID" value="CAA9567329.1"/>
    <property type="molecule type" value="Genomic_DNA"/>
</dbReference>
<keyword evidence="2" id="KW-0689">Ribosomal protein</keyword>
<evidence type="ECO:0000256" key="1">
    <source>
        <dbReference type="SAM" id="MobiDB-lite"/>
    </source>
</evidence>
<feature type="non-terminal residue" evidence="2">
    <location>
        <position position="132"/>
    </location>
</feature>
<accession>A0A6J4V264</accession>